<protein>
    <recommendedName>
        <fullName evidence="4">DUF2637 domain-containing protein</fullName>
    </recommendedName>
</protein>
<dbReference type="Proteomes" id="UP000316777">
    <property type="component" value="Segment"/>
</dbReference>
<gene>
    <name evidence="2" type="primary">35</name>
    <name evidence="2" type="ORF">SEA_PHRAPPUCCINO_35</name>
</gene>
<evidence type="ECO:0000313" key="3">
    <source>
        <dbReference type="Proteomes" id="UP000316777"/>
    </source>
</evidence>
<dbReference type="RefSeq" id="YP_010059724.1">
    <property type="nucleotide sequence ID" value="NC_054727.1"/>
</dbReference>
<dbReference type="KEGG" id="vg:64766959"/>
<feature type="transmembrane region" description="Helical" evidence="1">
    <location>
        <begin position="67"/>
        <end position="84"/>
    </location>
</feature>
<feature type="transmembrane region" description="Helical" evidence="1">
    <location>
        <begin position="128"/>
        <end position="144"/>
    </location>
</feature>
<proteinExistence type="predicted"/>
<evidence type="ECO:0008006" key="4">
    <source>
        <dbReference type="Google" id="ProtNLM"/>
    </source>
</evidence>
<organism evidence="2 3">
    <name type="scientific">Mycobacterium phage Phrappuccino</name>
    <dbReference type="NCBI Taxonomy" id="2591223"/>
    <lineage>
        <taxon>Viruses</taxon>
        <taxon>Duplodnaviria</taxon>
        <taxon>Heunggongvirae</taxon>
        <taxon>Uroviricota</taxon>
        <taxon>Caudoviricetes</taxon>
        <taxon>Phrappuccinovirus</taxon>
        <taxon>Phrappuccinovirus phrappuccino</taxon>
        <taxon>Phreappuccinovirus Phrappuccino</taxon>
    </lineage>
</organism>
<keyword evidence="3" id="KW-1185">Reference proteome</keyword>
<dbReference type="EMBL" id="MK937592">
    <property type="protein sequence ID" value="QDH91713.1"/>
    <property type="molecule type" value="Genomic_DNA"/>
</dbReference>
<reference evidence="2 3" key="1">
    <citation type="submission" date="2019-05" db="EMBL/GenBank/DDBJ databases">
        <authorList>
            <person name="Pope W.H."/>
            <person name="Garlena R.A."/>
            <person name="Russell D.A."/>
            <person name="Jacobs-Sera D."/>
            <person name="Hatfull G.F."/>
        </authorList>
    </citation>
    <scope>NUCLEOTIDE SEQUENCE [LARGE SCALE GENOMIC DNA]</scope>
</reference>
<evidence type="ECO:0000313" key="2">
    <source>
        <dbReference type="EMBL" id="QDH91713.1"/>
    </source>
</evidence>
<keyword evidence="1" id="KW-1133">Transmembrane helix</keyword>
<evidence type="ECO:0000256" key="1">
    <source>
        <dbReference type="SAM" id="Phobius"/>
    </source>
</evidence>
<feature type="transmembrane region" description="Helical" evidence="1">
    <location>
        <begin position="27"/>
        <end position="47"/>
    </location>
</feature>
<sequence>MVSVNAPWNRETEYEDPRDAIIRRNGWALSWLATIFGITIIACHIESGKARWSSSVWEYALQVPGSPATWGFVILASGLMLLYGNRDPHRQRIRNIGYWIGFWWFCALDATAMLSLIDDLVDADPLNIANPLAVISWTYVAYIYRERVDLSKSHAEPIAKRLLVNTTEAVRKMSIRAGRGFRYG</sequence>
<feature type="transmembrane region" description="Helical" evidence="1">
    <location>
        <begin position="96"/>
        <end position="116"/>
    </location>
</feature>
<dbReference type="GeneID" id="64766959"/>
<keyword evidence="1" id="KW-0472">Membrane</keyword>
<name>A0A514DDL5_9CAUD</name>
<accession>A0A514DDL5</accession>
<keyword evidence="1" id="KW-0812">Transmembrane</keyword>